<name>A0A5N6SEI2_ASPPS</name>
<evidence type="ECO:0000259" key="1">
    <source>
        <dbReference type="Pfam" id="PF11274"/>
    </source>
</evidence>
<dbReference type="RefSeq" id="XP_031909189.1">
    <property type="nucleotide sequence ID" value="XM_032057867.1"/>
</dbReference>
<dbReference type="GeneID" id="43642077"/>
<evidence type="ECO:0000313" key="3">
    <source>
        <dbReference type="Proteomes" id="UP000325672"/>
    </source>
</evidence>
<dbReference type="PANTHER" id="PTHR40370">
    <property type="entry name" value="EXPRESSED PROTEIN"/>
    <property type="match status" value="1"/>
</dbReference>
<proteinExistence type="predicted"/>
<protein>
    <recommendedName>
        <fullName evidence="1">DUF3074 domain-containing protein</fullName>
    </recommendedName>
</protein>
<keyword evidence="3" id="KW-1185">Reference proteome</keyword>
<organism evidence="2 3">
    <name type="scientific">Aspergillus pseudotamarii</name>
    <dbReference type="NCBI Taxonomy" id="132259"/>
    <lineage>
        <taxon>Eukaryota</taxon>
        <taxon>Fungi</taxon>
        <taxon>Dikarya</taxon>
        <taxon>Ascomycota</taxon>
        <taxon>Pezizomycotina</taxon>
        <taxon>Eurotiomycetes</taxon>
        <taxon>Eurotiomycetidae</taxon>
        <taxon>Eurotiales</taxon>
        <taxon>Aspergillaceae</taxon>
        <taxon>Aspergillus</taxon>
        <taxon>Aspergillus subgen. Circumdati</taxon>
    </lineage>
</organism>
<gene>
    <name evidence="2" type="ORF">BDV38DRAFT_274573</name>
</gene>
<dbReference type="AlphaFoldDB" id="A0A5N6SEI2"/>
<dbReference type="Pfam" id="PF11274">
    <property type="entry name" value="DUF3074"/>
    <property type="match status" value="1"/>
</dbReference>
<accession>A0A5N6SEI2</accession>
<dbReference type="EMBL" id="ML743621">
    <property type="protein sequence ID" value="KAE8133126.1"/>
    <property type="molecule type" value="Genomic_DNA"/>
</dbReference>
<dbReference type="InterPro" id="IPR024500">
    <property type="entry name" value="DUF3074"/>
</dbReference>
<dbReference type="Proteomes" id="UP000325672">
    <property type="component" value="Unassembled WGS sequence"/>
</dbReference>
<feature type="domain" description="DUF3074" evidence="1">
    <location>
        <begin position="1"/>
        <end position="113"/>
    </location>
</feature>
<sequence length="158" mass="17908">MKYISSVTRVERLLDWPREREIGDGWQEVDMSVNFITHTFHPKALISTHSFIVLVSCPCLPISRGTGFMSLQIPLTHEPRDLVPNLLCERNTALAPQNTVFASYASVEQVVVMSDRRSNVPKAIVTDVGLFIGWTAQRRSQCNQRAQIQTNATVHWET</sequence>
<dbReference type="PANTHER" id="PTHR40370:SF1">
    <property type="entry name" value="DUF3074 DOMAIN-CONTAINING PROTEIN"/>
    <property type="match status" value="1"/>
</dbReference>
<dbReference type="OrthoDB" id="6423603at2759"/>
<evidence type="ECO:0000313" key="2">
    <source>
        <dbReference type="EMBL" id="KAE8133126.1"/>
    </source>
</evidence>
<reference evidence="2 3" key="1">
    <citation type="submission" date="2019-04" db="EMBL/GenBank/DDBJ databases">
        <title>Friends and foes A comparative genomics study of 23 Aspergillus species from section Flavi.</title>
        <authorList>
            <consortium name="DOE Joint Genome Institute"/>
            <person name="Kjaerbolling I."/>
            <person name="Vesth T."/>
            <person name="Frisvad J.C."/>
            <person name="Nybo J.L."/>
            <person name="Theobald S."/>
            <person name="Kildgaard S."/>
            <person name="Isbrandt T."/>
            <person name="Kuo A."/>
            <person name="Sato A."/>
            <person name="Lyhne E.K."/>
            <person name="Kogle M.E."/>
            <person name="Wiebenga A."/>
            <person name="Kun R.S."/>
            <person name="Lubbers R.J."/>
            <person name="Makela M.R."/>
            <person name="Barry K."/>
            <person name="Chovatia M."/>
            <person name="Clum A."/>
            <person name="Daum C."/>
            <person name="Haridas S."/>
            <person name="He G."/>
            <person name="LaButti K."/>
            <person name="Lipzen A."/>
            <person name="Mondo S."/>
            <person name="Riley R."/>
            <person name="Salamov A."/>
            <person name="Simmons B.A."/>
            <person name="Magnuson J.K."/>
            <person name="Henrissat B."/>
            <person name="Mortensen U.H."/>
            <person name="Larsen T.O."/>
            <person name="Devries R.P."/>
            <person name="Grigoriev I.V."/>
            <person name="Machida M."/>
            <person name="Baker S.E."/>
            <person name="Andersen M.R."/>
        </authorList>
    </citation>
    <scope>NUCLEOTIDE SEQUENCE [LARGE SCALE GENOMIC DNA]</scope>
    <source>
        <strain evidence="2 3">CBS 117625</strain>
    </source>
</reference>